<dbReference type="CDD" id="cd05266">
    <property type="entry name" value="SDR_a4"/>
    <property type="match status" value="1"/>
</dbReference>
<dbReference type="AlphaFoldDB" id="A0A4R6IP87"/>
<dbReference type="EMBL" id="SNWM01000001">
    <property type="protein sequence ID" value="TDO24080.1"/>
    <property type="molecule type" value="Genomic_DNA"/>
</dbReference>
<keyword evidence="4" id="KW-1185">Reference proteome</keyword>
<gene>
    <name evidence="3" type="ORF">CLV32_0367</name>
</gene>
<sequence>MPDKKNISILGCGWYGLALAEQLISLNYGIKGSTTSAQKAEMLNSKGIHGSTINLESPTSIENTSFFTTDLLIITIPARDSTSGITYLDQIDILIKTIIKNEVKLVILISSTSVYGEPNKEVTENDPPNPNTSGGKLLATAEQKFMDCPAFRTTILRFGGLYGPGRDPGRFLAGKKMIPNGLAPVNLIHLQDCIGITISIIEKEAFGHVINACSPVHPSRKDFYTAAALRSRLESPIFIEECKNWKIVSSVKITELLDYQFNFYCGDKF</sequence>
<evidence type="ECO:0000313" key="4">
    <source>
        <dbReference type="Proteomes" id="UP000295499"/>
    </source>
</evidence>
<evidence type="ECO:0000259" key="2">
    <source>
        <dbReference type="Pfam" id="PF01370"/>
    </source>
</evidence>
<name>A0A4R6IP87_9SPHI</name>
<comment type="caution">
    <text evidence="3">The sequence shown here is derived from an EMBL/GenBank/DDBJ whole genome shotgun (WGS) entry which is preliminary data.</text>
</comment>
<dbReference type="Gene3D" id="3.40.50.720">
    <property type="entry name" value="NAD(P)-binding Rossmann-like Domain"/>
    <property type="match status" value="1"/>
</dbReference>
<feature type="region of interest" description="Disordered" evidence="1">
    <location>
        <begin position="117"/>
        <end position="136"/>
    </location>
</feature>
<dbReference type="RefSeq" id="WP_133551765.1">
    <property type="nucleotide sequence ID" value="NZ_SNWM01000001.1"/>
</dbReference>
<dbReference type="GO" id="GO:0004029">
    <property type="term" value="F:aldehyde dehydrogenase (NAD+) activity"/>
    <property type="evidence" value="ECO:0007669"/>
    <property type="project" value="TreeGrafter"/>
</dbReference>
<reference evidence="3 4" key="1">
    <citation type="submission" date="2019-03" db="EMBL/GenBank/DDBJ databases">
        <title>Genomic Encyclopedia of Archaeal and Bacterial Type Strains, Phase II (KMG-II): from individual species to whole genera.</title>
        <authorList>
            <person name="Goeker M."/>
        </authorList>
    </citation>
    <scope>NUCLEOTIDE SEQUENCE [LARGE SCALE GENOMIC DNA]</scope>
    <source>
        <strain evidence="3 4">DSM 19034</strain>
    </source>
</reference>
<dbReference type="PANTHER" id="PTHR48079:SF6">
    <property type="entry name" value="NAD(P)-BINDING DOMAIN-CONTAINING PROTEIN-RELATED"/>
    <property type="match status" value="1"/>
</dbReference>
<dbReference type="InterPro" id="IPR051783">
    <property type="entry name" value="NAD(P)-dependent_oxidoreduct"/>
</dbReference>
<dbReference type="Proteomes" id="UP000295499">
    <property type="component" value="Unassembled WGS sequence"/>
</dbReference>
<dbReference type="SUPFAM" id="SSF51735">
    <property type="entry name" value="NAD(P)-binding Rossmann-fold domains"/>
    <property type="match status" value="1"/>
</dbReference>
<dbReference type="GO" id="GO:0005737">
    <property type="term" value="C:cytoplasm"/>
    <property type="evidence" value="ECO:0007669"/>
    <property type="project" value="TreeGrafter"/>
</dbReference>
<accession>A0A4R6IP87</accession>
<dbReference type="InterPro" id="IPR036291">
    <property type="entry name" value="NAD(P)-bd_dom_sf"/>
</dbReference>
<dbReference type="OrthoDB" id="751203at2"/>
<organism evidence="3 4">
    <name type="scientific">Pedobacter duraquae</name>
    <dbReference type="NCBI Taxonomy" id="425511"/>
    <lineage>
        <taxon>Bacteria</taxon>
        <taxon>Pseudomonadati</taxon>
        <taxon>Bacteroidota</taxon>
        <taxon>Sphingobacteriia</taxon>
        <taxon>Sphingobacteriales</taxon>
        <taxon>Sphingobacteriaceae</taxon>
        <taxon>Pedobacter</taxon>
    </lineage>
</organism>
<proteinExistence type="predicted"/>
<dbReference type="Pfam" id="PF01370">
    <property type="entry name" value="Epimerase"/>
    <property type="match status" value="1"/>
</dbReference>
<evidence type="ECO:0000313" key="3">
    <source>
        <dbReference type="EMBL" id="TDO24080.1"/>
    </source>
</evidence>
<dbReference type="InterPro" id="IPR001509">
    <property type="entry name" value="Epimerase_deHydtase"/>
</dbReference>
<evidence type="ECO:0000256" key="1">
    <source>
        <dbReference type="SAM" id="MobiDB-lite"/>
    </source>
</evidence>
<feature type="domain" description="NAD-dependent epimerase/dehydratase" evidence="2">
    <location>
        <begin position="94"/>
        <end position="173"/>
    </location>
</feature>
<dbReference type="PANTHER" id="PTHR48079">
    <property type="entry name" value="PROTEIN YEEZ"/>
    <property type="match status" value="1"/>
</dbReference>
<protein>
    <submittedName>
        <fullName evidence="3">Nucleoside-diphosphate-sugar epimerase</fullName>
    </submittedName>
</protein>